<accession>A0A7W6ETY3</accession>
<dbReference type="Proteomes" id="UP000541352">
    <property type="component" value="Unassembled WGS sequence"/>
</dbReference>
<sequence length="56" mass="6392">MSTETFTYTYRLTFAGNKVIKKTMTAENPRAVWHVACRDADAQTREVRSIVVEKVA</sequence>
<evidence type="ECO:0000313" key="1">
    <source>
        <dbReference type="EMBL" id="MBB3842233.1"/>
    </source>
</evidence>
<name>A0A7W6ETY3_9BACT</name>
<evidence type="ECO:0000313" key="2">
    <source>
        <dbReference type="Proteomes" id="UP000541352"/>
    </source>
</evidence>
<proteinExistence type="predicted"/>
<dbReference type="EMBL" id="JACIBY010000029">
    <property type="protein sequence ID" value="MBB3842233.1"/>
    <property type="molecule type" value="Genomic_DNA"/>
</dbReference>
<gene>
    <name evidence="1" type="ORF">FHS57_006264</name>
</gene>
<dbReference type="RefSeq" id="WP_183980458.1">
    <property type="nucleotide sequence ID" value="NZ_JACIBY010000029.1"/>
</dbReference>
<reference evidence="1 2" key="1">
    <citation type="submission" date="2020-08" db="EMBL/GenBank/DDBJ databases">
        <title>Genomic Encyclopedia of Type Strains, Phase IV (KMG-IV): sequencing the most valuable type-strain genomes for metagenomic binning, comparative biology and taxonomic classification.</title>
        <authorList>
            <person name="Goeker M."/>
        </authorList>
    </citation>
    <scope>NUCLEOTIDE SEQUENCE [LARGE SCALE GENOMIC DNA]</scope>
    <source>
        <strain evidence="1 2">DSM 17976</strain>
    </source>
</reference>
<protein>
    <submittedName>
        <fullName evidence="1">Uncharacterized protein</fullName>
    </submittedName>
</protein>
<comment type="caution">
    <text evidence="1">The sequence shown here is derived from an EMBL/GenBank/DDBJ whole genome shotgun (WGS) entry which is preliminary data.</text>
</comment>
<keyword evidence="2" id="KW-1185">Reference proteome</keyword>
<organism evidence="1 2">
    <name type="scientific">Runella defluvii</name>
    <dbReference type="NCBI Taxonomy" id="370973"/>
    <lineage>
        <taxon>Bacteria</taxon>
        <taxon>Pseudomonadati</taxon>
        <taxon>Bacteroidota</taxon>
        <taxon>Cytophagia</taxon>
        <taxon>Cytophagales</taxon>
        <taxon>Spirosomataceae</taxon>
        <taxon>Runella</taxon>
    </lineage>
</organism>
<dbReference type="AlphaFoldDB" id="A0A7W6ETY3"/>